<comment type="caution">
    <text evidence="1">The sequence shown here is derived from an EMBL/GenBank/DDBJ whole genome shotgun (WGS) entry which is preliminary data.</text>
</comment>
<organism evidence="1 2">
    <name type="scientific">Leptospira terpstrae serovar Hualin str. LT 11-33 = ATCC 700639</name>
    <dbReference type="NCBI Taxonomy" id="1257025"/>
    <lineage>
        <taxon>Bacteria</taxon>
        <taxon>Pseudomonadati</taxon>
        <taxon>Spirochaetota</taxon>
        <taxon>Spirochaetia</taxon>
        <taxon>Leptospirales</taxon>
        <taxon>Leptospiraceae</taxon>
        <taxon>Leptospira</taxon>
    </lineage>
</organism>
<dbReference type="AlphaFoldDB" id="N1VM33"/>
<dbReference type="Pfam" id="PF13376">
    <property type="entry name" value="OmdA"/>
    <property type="match status" value="1"/>
</dbReference>
<dbReference type="OrthoDB" id="328546at2"/>
<dbReference type="Proteomes" id="UP000012371">
    <property type="component" value="Unassembled WGS sequence"/>
</dbReference>
<dbReference type="InterPro" id="IPR015018">
    <property type="entry name" value="DUF1905"/>
</dbReference>
<protein>
    <submittedName>
        <fullName evidence="1">PF08922 domain protein</fullName>
    </submittedName>
</protein>
<dbReference type="InterPro" id="IPR037079">
    <property type="entry name" value="AF2212/PG0164-like_sf"/>
</dbReference>
<keyword evidence="2" id="KW-1185">Reference proteome</keyword>
<sequence>MSEFPFLKFSAKIEIIGINPFVFLPEPILLALMKQAKTDKGKIRVALKIDGFPFTQTLVKYSGHWRLYLNTPMRKAAKKEVGDNANFEIKFNPEKKIHPVSIELKVALGKNKKAKDKFDSLSPSLQNEMMRYIFGLKSEKSKKENVDRAILFLLGSGKFLGRDAS</sequence>
<evidence type="ECO:0000313" key="2">
    <source>
        <dbReference type="Proteomes" id="UP000012371"/>
    </source>
</evidence>
<name>N1VM33_9LEPT</name>
<gene>
    <name evidence="1" type="ORF">LEP1GSC203_0701</name>
</gene>
<reference evidence="1" key="1">
    <citation type="submission" date="2013-03" db="EMBL/GenBank/DDBJ databases">
        <authorList>
            <person name="Harkins D.M."/>
            <person name="Durkin A.S."/>
            <person name="Brinkac L.M."/>
            <person name="Haft D.H."/>
            <person name="Selengut J.D."/>
            <person name="Sanka R."/>
            <person name="DePew J."/>
            <person name="Purushe J."/>
            <person name="Hartskeerl R.A."/>
            <person name="Ahmed A."/>
            <person name="van der Linden H."/>
            <person name="Goris M.G.A."/>
            <person name="Vinetz J.M."/>
            <person name="Sutton G.G."/>
            <person name="Nierman W.C."/>
            <person name="Fouts D.E."/>
        </authorList>
    </citation>
    <scope>NUCLEOTIDE SEQUENCE [LARGE SCALE GENOMIC DNA]</scope>
    <source>
        <strain evidence="1">LT 11-33</strain>
    </source>
</reference>
<dbReference type="EMBL" id="AOGW02000011">
    <property type="protein sequence ID" value="EMY60754.1"/>
    <property type="molecule type" value="Genomic_DNA"/>
</dbReference>
<dbReference type="RefSeq" id="WP_002974611.1">
    <property type="nucleotide sequence ID" value="NZ_AOGW02000011.1"/>
</dbReference>
<dbReference type="SUPFAM" id="SSF141694">
    <property type="entry name" value="AF2212/PG0164-like"/>
    <property type="match status" value="1"/>
</dbReference>
<dbReference type="Gene3D" id="2.40.30.100">
    <property type="entry name" value="AF2212/PG0164-like"/>
    <property type="match status" value="1"/>
</dbReference>
<dbReference type="Pfam" id="PF08922">
    <property type="entry name" value="DUF1905"/>
    <property type="match status" value="1"/>
</dbReference>
<dbReference type="STRING" id="1257025.LEP1GSC203_0701"/>
<accession>N1VM33</accession>
<proteinExistence type="predicted"/>
<evidence type="ECO:0000313" key="1">
    <source>
        <dbReference type="EMBL" id="EMY60754.1"/>
    </source>
</evidence>